<evidence type="ECO:0000256" key="8">
    <source>
        <dbReference type="SAM" id="Phobius"/>
    </source>
</evidence>
<keyword evidence="5 8" id="KW-0812">Transmembrane</keyword>
<keyword evidence="3" id="KW-0813">Transport</keyword>
<comment type="subcellular location">
    <subcellularLocation>
        <location evidence="1">Cell membrane</location>
        <topology evidence="1">Multi-pass membrane protein</topology>
    </subcellularLocation>
</comment>
<dbReference type="Proteomes" id="UP000483286">
    <property type="component" value="Unassembled WGS sequence"/>
</dbReference>
<dbReference type="GO" id="GO:0005886">
    <property type="term" value="C:plasma membrane"/>
    <property type="evidence" value="ECO:0007669"/>
    <property type="project" value="UniProtKB-SubCell"/>
</dbReference>
<organism evidence="9 10">
    <name type="scientific">Deinococcus arboris</name>
    <dbReference type="NCBI Taxonomy" id="2682977"/>
    <lineage>
        <taxon>Bacteria</taxon>
        <taxon>Thermotogati</taxon>
        <taxon>Deinococcota</taxon>
        <taxon>Deinococci</taxon>
        <taxon>Deinococcales</taxon>
        <taxon>Deinococcaceae</taxon>
        <taxon>Deinococcus</taxon>
    </lineage>
</organism>
<evidence type="ECO:0000256" key="5">
    <source>
        <dbReference type="ARBA" id="ARBA00022692"/>
    </source>
</evidence>
<dbReference type="PANTHER" id="PTHR21716">
    <property type="entry name" value="TRANSMEMBRANE PROTEIN"/>
    <property type="match status" value="1"/>
</dbReference>
<keyword evidence="7 8" id="KW-0472">Membrane</keyword>
<feature type="transmembrane region" description="Helical" evidence="8">
    <location>
        <begin position="262"/>
        <end position="285"/>
    </location>
</feature>
<feature type="transmembrane region" description="Helical" evidence="8">
    <location>
        <begin position="291"/>
        <end position="315"/>
    </location>
</feature>
<evidence type="ECO:0000256" key="2">
    <source>
        <dbReference type="ARBA" id="ARBA00009773"/>
    </source>
</evidence>
<evidence type="ECO:0000256" key="7">
    <source>
        <dbReference type="ARBA" id="ARBA00023136"/>
    </source>
</evidence>
<evidence type="ECO:0000313" key="10">
    <source>
        <dbReference type="Proteomes" id="UP000483286"/>
    </source>
</evidence>
<dbReference type="InterPro" id="IPR002549">
    <property type="entry name" value="AI-2E-like"/>
</dbReference>
<dbReference type="GO" id="GO:0055085">
    <property type="term" value="P:transmembrane transport"/>
    <property type="evidence" value="ECO:0007669"/>
    <property type="project" value="TreeGrafter"/>
</dbReference>
<evidence type="ECO:0000313" key="9">
    <source>
        <dbReference type="EMBL" id="MVN85998.1"/>
    </source>
</evidence>
<evidence type="ECO:0000256" key="1">
    <source>
        <dbReference type="ARBA" id="ARBA00004651"/>
    </source>
</evidence>
<feature type="transmembrane region" description="Helical" evidence="8">
    <location>
        <begin position="202"/>
        <end position="228"/>
    </location>
</feature>
<evidence type="ECO:0000256" key="3">
    <source>
        <dbReference type="ARBA" id="ARBA00022448"/>
    </source>
</evidence>
<sequence length="414" mass="44431">MPWPIRRGLFASGRLGCHDRGVTNPEPGHRPTTPALRDAQNVPDLLRRLWAWPPARLLAYVVLILLALRAALWVTGTLASVLVTVLVAYAIAFLVNPALVWLERRRIGRGVGVFGLLIVVAGLLTLLVATLTSQLRGLVESLPYLSLNLKNILNTVLNWLARVPGTEGLRESLTRAIDEQTTRLGGDLSPVLERLMTSGPDVLGTLASLVGWLGQVGFIITLALYFMFEYQRFGMGIMRLFPRRWQPTLYDLSEDVSESFGLFLRGSLLTTLICAVLATAGLLALGIPNALALGLLSGLLNLVPYLGIVAAAALPMLEAIPQGGGKVGAVVVLYFLLNQLLGNVVGPIVMGRSAHLSPATILIALLVGLALGGVVGALLAIPLASLFKRWLERYWLRSALYRGSSGLPAPADEG</sequence>
<reference evidence="9 10" key="1">
    <citation type="submission" date="2019-12" db="EMBL/GenBank/DDBJ databases">
        <title>Deinococcus sp. HMF7620 Genome sequencing and assembly.</title>
        <authorList>
            <person name="Kang H."/>
            <person name="Kim H."/>
            <person name="Joh K."/>
        </authorList>
    </citation>
    <scope>NUCLEOTIDE SEQUENCE [LARGE SCALE GENOMIC DNA]</scope>
    <source>
        <strain evidence="9 10">HMF7620</strain>
    </source>
</reference>
<evidence type="ECO:0000256" key="4">
    <source>
        <dbReference type="ARBA" id="ARBA00022475"/>
    </source>
</evidence>
<dbReference type="AlphaFoldDB" id="A0A7C9LJL5"/>
<proteinExistence type="inferred from homology"/>
<feature type="transmembrane region" description="Helical" evidence="8">
    <location>
        <begin position="361"/>
        <end position="387"/>
    </location>
</feature>
<feature type="transmembrane region" description="Helical" evidence="8">
    <location>
        <begin position="81"/>
        <end position="102"/>
    </location>
</feature>
<dbReference type="EMBL" id="WQLB01000004">
    <property type="protein sequence ID" value="MVN85998.1"/>
    <property type="molecule type" value="Genomic_DNA"/>
</dbReference>
<feature type="transmembrane region" description="Helical" evidence="8">
    <location>
        <begin position="327"/>
        <end position="349"/>
    </location>
</feature>
<comment type="similarity">
    <text evidence="2">Belongs to the autoinducer-2 exporter (AI-2E) (TC 2.A.86) family.</text>
</comment>
<name>A0A7C9LJL5_9DEIO</name>
<feature type="transmembrane region" description="Helical" evidence="8">
    <location>
        <begin position="114"/>
        <end position="135"/>
    </location>
</feature>
<keyword evidence="6 8" id="KW-1133">Transmembrane helix</keyword>
<accession>A0A7C9LJL5</accession>
<feature type="transmembrane region" description="Helical" evidence="8">
    <location>
        <begin position="57"/>
        <end position="75"/>
    </location>
</feature>
<keyword evidence="10" id="KW-1185">Reference proteome</keyword>
<dbReference type="Pfam" id="PF01594">
    <property type="entry name" value="AI-2E_transport"/>
    <property type="match status" value="1"/>
</dbReference>
<protein>
    <submittedName>
        <fullName evidence="9">AI-2E family transporter</fullName>
    </submittedName>
</protein>
<comment type="caution">
    <text evidence="9">The sequence shown here is derived from an EMBL/GenBank/DDBJ whole genome shotgun (WGS) entry which is preliminary data.</text>
</comment>
<gene>
    <name evidence="9" type="ORF">GO986_04390</name>
</gene>
<evidence type="ECO:0000256" key="6">
    <source>
        <dbReference type="ARBA" id="ARBA00022989"/>
    </source>
</evidence>
<dbReference type="PANTHER" id="PTHR21716:SF53">
    <property type="entry name" value="PERMEASE PERM-RELATED"/>
    <property type="match status" value="1"/>
</dbReference>
<keyword evidence="4" id="KW-1003">Cell membrane</keyword>